<dbReference type="EMBL" id="BGJZ01000186">
    <property type="protein sequence ID" value="GBH10455.1"/>
    <property type="molecule type" value="Genomic_DNA"/>
</dbReference>
<evidence type="ECO:0000313" key="1">
    <source>
        <dbReference type="EMBL" id="GBH10455.1"/>
    </source>
</evidence>
<proteinExistence type="predicted"/>
<evidence type="ECO:0000313" key="2">
    <source>
        <dbReference type="Proteomes" id="UP000247480"/>
    </source>
</evidence>
<protein>
    <submittedName>
        <fullName evidence="1">Uncharacterized protein</fullName>
    </submittedName>
</protein>
<organism evidence="1 2">
    <name type="scientific">Pseudomonas syringae pv. actinidiae</name>
    <dbReference type="NCBI Taxonomy" id="103796"/>
    <lineage>
        <taxon>Bacteria</taxon>
        <taxon>Pseudomonadati</taxon>
        <taxon>Pseudomonadota</taxon>
        <taxon>Gammaproteobacteria</taxon>
        <taxon>Pseudomonadales</taxon>
        <taxon>Pseudomonadaceae</taxon>
        <taxon>Pseudomonas</taxon>
        <taxon>Pseudomonas syringae</taxon>
    </lineage>
</organism>
<gene>
    <name evidence="1" type="ORF">KPSA1_03873</name>
</gene>
<dbReference type="AlphaFoldDB" id="A0A2V0QJG2"/>
<comment type="caution">
    <text evidence="1">The sequence shown here is derived from an EMBL/GenBank/DDBJ whole genome shotgun (WGS) entry which is preliminary data.</text>
</comment>
<accession>A0A2V0QJG2</accession>
<name>A0A2V0QJG2_PSESF</name>
<reference evidence="1 2" key="1">
    <citation type="submission" date="2018-04" db="EMBL/GenBank/DDBJ databases">
        <title>Draft genome sequence of Pseudomonas syringae pv. actinidiae biovar 1 strains isolated from kiwifruit in Kagawa prefecture.</title>
        <authorList>
            <person name="Tabuchi M."/>
            <person name="Saito M."/>
            <person name="Fujiwara S."/>
            <person name="Sasa N."/>
            <person name="Akimitsu K."/>
            <person name="Gomi K."/>
            <person name="Konishi-Sugita S."/>
            <person name="Hamano K."/>
            <person name="Kataoka I."/>
        </authorList>
    </citation>
    <scope>NUCLEOTIDE SEQUENCE [LARGE SCALE GENOMIC DNA]</scope>
    <source>
        <strain evidence="1 2">MAFF212206</strain>
    </source>
</reference>
<dbReference type="Proteomes" id="UP000247480">
    <property type="component" value="Unassembled WGS sequence"/>
</dbReference>
<sequence length="30" mass="3337">MCTQPALRLLIPKIIELTPHPIKLGNSLIL</sequence>